<dbReference type="SUPFAM" id="SSF47396">
    <property type="entry name" value="Transcription factor IIA (TFIIA), alpha-helical domain"/>
    <property type="match status" value="1"/>
</dbReference>
<evidence type="ECO:0000259" key="12">
    <source>
        <dbReference type="PROSITE" id="PS50942"/>
    </source>
</evidence>
<dbReference type="InterPro" id="IPR004855">
    <property type="entry name" value="TFIIA_asu/bsu"/>
</dbReference>
<dbReference type="Pfam" id="PF07651">
    <property type="entry name" value="ANTH"/>
    <property type="match status" value="2"/>
</dbReference>
<evidence type="ECO:0000256" key="5">
    <source>
        <dbReference type="ARBA" id="ARBA00022583"/>
    </source>
</evidence>
<feature type="compositionally biased region" description="Low complexity" evidence="11">
    <location>
        <begin position="429"/>
        <end position="450"/>
    </location>
</feature>
<dbReference type="Gene3D" id="1.25.40.90">
    <property type="match status" value="1"/>
</dbReference>
<comment type="subcellular location">
    <subcellularLocation>
        <location evidence="2">Cytoplasmic vesicle</location>
        <location evidence="2">Clathrin-coated vesicle</location>
    </subcellularLocation>
    <subcellularLocation>
        <location evidence="3">Membrane</location>
        <location evidence="3">Clathrin-coated pit</location>
    </subcellularLocation>
    <subcellularLocation>
        <location evidence="1">Nucleus</location>
    </subcellularLocation>
</comment>
<dbReference type="SUPFAM" id="SSF50784">
    <property type="entry name" value="Transcription factor IIA (TFIIA), beta-barrel domain"/>
    <property type="match status" value="1"/>
</dbReference>
<keyword evidence="7" id="KW-0804">Transcription</keyword>
<proteinExistence type="inferred from homology"/>
<dbReference type="GO" id="GO:0005546">
    <property type="term" value="F:phosphatidylinositol-4,5-bisphosphate binding"/>
    <property type="evidence" value="ECO:0007669"/>
    <property type="project" value="TreeGrafter"/>
</dbReference>
<reference evidence="14" key="1">
    <citation type="journal article" date="2018" name="Algal Res.">
        <title>Characterization of plant carbon substrate utilization by Auxenochlorella protothecoides.</title>
        <authorList>
            <person name="Vogler B.W."/>
            <person name="Starkenburg S.R."/>
            <person name="Sudasinghe N."/>
            <person name="Schambach J.Y."/>
            <person name="Rollin J.A."/>
            <person name="Pattathil S."/>
            <person name="Barry A.N."/>
        </authorList>
    </citation>
    <scope>NUCLEOTIDE SEQUENCE [LARGE SCALE GENOMIC DNA]</scope>
    <source>
        <strain evidence="14">UTEX 25</strain>
    </source>
</reference>
<evidence type="ECO:0000313" key="13">
    <source>
        <dbReference type="EMBL" id="RMZ55183.1"/>
    </source>
</evidence>
<keyword evidence="5" id="KW-0254">Endocytosis</keyword>
<accession>A0A3M7KXF3</accession>
<dbReference type="Gene3D" id="1.20.58.150">
    <property type="entry name" value="ANTH domain"/>
    <property type="match status" value="1"/>
</dbReference>
<dbReference type="GO" id="GO:0006900">
    <property type="term" value="P:vesicle budding from membrane"/>
    <property type="evidence" value="ECO:0007669"/>
    <property type="project" value="TreeGrafter"/>
</dbReference>
<evidence type="ECO:0000256" key="2">
    <source>
        <dbReference type="ARBA" id="ARBA00004132"/>
    </source>
</evidence>
<evidence type="ECO:0000313" key="14">
    <source>
        <dbReference type="Proteomes" id="UP000279271"/>
    </source>
</evidence>
<feature type="domain" description="ENTH" evidence="12">
    <location>
        <begin position="24"/>
        <end position="166"/>
    </location>
</feature>
<dbReference type="PROSITE" id="PS50942">
    <property type="entry name" value="ENTH"/>
    <property type="match status" value="1"/>
</dbReference>
<comment type="caution">
    <text evidence="13">The sequence shown here is derived from an EMBL/GenBank/DDBJ whole genome shotgun (WGS) entry which is preliminary data.</text>
</comment>
<dbReference type="Pfam" id="PF03153">
    <property type="entry name" value="TFIIA"/>
    <property type="match status" value="2"/>
</dbReference>
<dbReference type="PANTHER" id="PTHR22951">
    <property type="entry name" value="CLATHRIN ASSEMBLY PROTEIN"/>
    <property type="match status" value="1"/>
</dbReference>
<dbReference type="SMART" id="SM01371">
    <property type="entry name" value="TFIIA"/>
    <property type="match status" value="1"/>
</dbReference>
<dbReference type="InterPro" id="IPR013809">
    <property type="entry name" value="ENTH"/>
</dbReference>
<dbReference type="InterPro" id="IPR009088">
    <property type="entry name" value="TFIIA_b-brl"/>
</dbReference>
<keyword evidence="8" id="KW-0168">Coated pit</keyword>
<dbReference type="GO" id="GO:0005545">
    <property type="term" value="F:1-phosphatidylinositol binding"/>
    <property type="evidence" value="ECO:0007669"/>
    <property type="project" value="InterPro"/>
</dbReference>
<dbReference type="Gene3D" id="2.30.18.10">
    <property type="entry name" value="Transcription factor IIA (TFIIA), beta-barrel domain"/>
    <property type="match status" value="1"/>
</dbReference>
<evidence type="ECO:0000256" key="8">
    <source>
        <dbReference type="ARBA" id="ARBA00023176"/>
    </source>
</evidence>
<dbReference type="GO" id="GO:0030136">
    <property type="term" value="C:clathrin-coated vesicle"/>
    <property type="evidence" value="ECO:0007669"/>
    <property type="project" value="UniProtKB-SubCell"/>
</dbReference>
<dbReference type="GO" id="GO:0006367">
    <property type="term" value="P:transcription initiation at RNA polymerase II promoter"/>
    <property type="evidence" value="ECO:0007669"/>
    <property type="project" value="InterPro"/>
</dbReference>
<keyword evidence="10" id="KW-0968">Cytoplasmic vesicle</keyword>
<dbReference type="AlphaFoldDB" id="A0A3M7KXF3"/>
<dbReference type="GO" id="GO:0005672">
    <property type="term" value="C:transcription factor TFIIA complex"/>
    <property type="evidence" value="ECO:0007669"/>
    <property type="project" value="InterPro"/>
</dbReference>
<dbReference type="GO" id="GO:0048268">
    <property type="term" value="P:clathrin coat assembly"/>
    <property type="evidence" value="ECO:0007669"/>
    <property type="project" value="InterPro"/>
</dbReference>
<dbReference type="InterPro" id="IPR011417">
    <property type="entry name" value="ANTH_dom"/>
</dbReference>
<dbReference type="Proteomes" id="UP000279271">
    <property type="component" value="Unassembled WGS sequence"/>
</dbReference>
<protein>
    <recommendedName>
        <fullName evidence="12">ENTH domain-containing protein</fullName>
    </recommendedName>
</protein>
<name>A0A3M7KXF3_AUXPR</name>
<sequence>SLKQSVRQFGLRASDTWKLAGAKTSRSDTKLLDVALVKATTPQTRVPPKEKHVRTLKLAVSGGGGSGSASYVVSHLLQRLHNASDWLTALKSLITIHRLMAETDEGVWGEINRVGAPARGRGPLGVDNFIDTTNIEGRFDFSEFVRAYGKYLDEQLRLYAAAALDAVVRESFQLYKALSEGVINLADAYFSMPYLQAVKGLEIYREASAGTDALSAFYAAVGQLGGVGAARSLPSLTPPPADFVASMEEYLAEAPRPEGEAALPKVRSGPLRKGRLAHSASGRAGEGGAASHPRTLSSDPGMVLAPSQEPAGGEEGPDGGSGGGLASPGGAPGSPGASTGPPRERDLLGSAPGTPARTPAHAAPSPLDLLGGLTLEGLDVAPPAAPGGAQAPPHASANPFAGPDPFAAYGAEPAHGQPTRGADPFALPGAQHAFGFGAQGSDAAPWQAAPPGAPPGGRPPVPPLDTSFFAGLSNGAPTSSPAVLSPGGTARWTQGAAGTPQGGGEDLVRAAGARDPFATLAALSPGGTVAEHQEGGVAGTLMAMTATMSRAGGEKAGRPGVGEATLGVYQGVIDDVVANVKADFVQEGVDEAVLDELRSLWESHIVKLGVLGKANDPSGKQSKEGVRAADALTLSEDASVLAARPTKDQSPGPGAAALDHGDRKRPIIETGDTPPTKLVKTEAIQTPSIPQWDGAAEEAAGVSDPSSSVPAGAEAEAEDNLDDVELDDDELNEDDDLEDVDAVGSDSEDQLLGQFDKVHRSKARWKVNLRHCILQLDGRDYLLHKATGEFNF</sequence>
<dbReference type="SUPFAM" id="SSF48464">
    <property type="entry name" value="ENTH/VHS domain"/>
    <property type="match status" value="1"/>
</dbReference>
<keyword evidence="6" id="KW-0472">Membrane</keyword>
<evidence type="ECO:0000256" key="3">
    <source>
        <dbReference type="ARBA" id="ARBA00004600"/>
    </source>
</evidence>
<evidence type="ECO:0000256" key="6">
    <source>
        <dbReference type="ARBA" id="ARBA00023136"/>
    </source>
</evidence>
<evidence type="ECO:0000256" key="1">
    <source>
        <dbReference type="ARBA" id="ARBA00004123"/>
    </source>
</evidence>
<dbReference type="SMART" id="SM00273">
    <property type="entry name" value="ENTH"/>
    <property type="match status" value="1"/>
</dbReference>
<dbReference type="InterPro" id="IPR008942">
    <property type="entry name" value="ENTH_VHS"/>
</dbReference>
<dbReference type="InterPro" id="IPR045192">
    <property type="entry name" value="AP180-like"/>
</dbReference>
<organism evidence="13 14">
    <name type="scientific">Auxenochlorella protothecoides</name>
    <name type="common">Green microalga</name>
    <name type="synonym">Chlorella protothecoides</name>
    <dbReference type="NCBI Taxonomy" id="3075"/>
    <lineage>
        <taxon>Eukaryota</taxon>
        <taxon>Viridiplantae</taxon>
        <taxon>Chlorophyta</taxon>
        <taxon>core chlorophytes</taxon>
        <taxon>Trebouxiophyceae</taxon>
        <taxon>Chlorellales</taxon>
        <taxon>Chlorellaceae</taxon>
        <taxon>Auxenochlorella</taxon>
    </lineage>
</organism>
<evidence type="ECO:0000256" key="7">
    <source>
        <dbReference type="ARBA" id="ARBA00023163"/>
    </source>
</evidence>
<evidence type="ECO:0000256" key="4">
    <source>
        <dbReference type="ARBA" id="ARBA00010059"/>
    </source>
</evidence>
<feature type="compositionally biased region" description="Gly residues" evidence="11">
    <location>
        <begin position="318"/>
        <end position="333"/>
    </location>
</feature>
<dbReference type="SUPFAM" id="SSF89009">
    <property type="entry name" value="GAT-like domain"/>
    <property type="match status" value="1"/>
</dbReference>
<feature type="region of interest" description="Disordered" evidence="11">
    <location>
        <begin position="640"/>
        <end position="719"/>
    </location>
</feature>
<dbReference type="Gene3D" id="1.10.287.100">
    <property type="match status" value="1"/>
</dbReference>
<evidence type="ECO:0000256" key="11">
    <source>
        <dbReference type="SAM" id="MobiDB-lite"/>
    </source>
</evidence>
<gene>
    <name evidence="13" type="ORF">APUTEX25_005461</name>
</gene>
<dbReference type="GO" id="GO:0032050">
    <property type="term" value="F:clathrin heavy chain binding"/>
    <property type="evidence" value="ECO:0007669"/>
    <property type="project" value="TreeGrafter"/>
</dbReference>
<evidence type="ECO:0000256" key="10">
    <source>
        <dbReference type="ARBA" id="ARBA00023329"/>
    </source>
</evidence>
<feature type="non-terminal residue" evidence="13">
    <location>
        <position position="1"/>
    </location>
</feature>
<dbReference type="PANTHER" id="PTHR22951:SF5">
    <property type="entry name" value="PHOSPHATIDYLINOSITOL-BINDING CLATHRIN ASSEMBLY PROTEIN LAP"/>
    <property type="match status" value="1"/>
</dbReference>
<feature type="compositionally biased region" description="Pro residues" evidence="11">
    <location>
        <begin position="451"/>
        <end position="463"/>
    </location>
</feature>
<evidence type="ECO:0000256" key="9">
    <source>
        <dbReference type="ARBA" id="ARBA00023242"/>
    </source>
</evidence>
<feature type="compositionally biased region" description="Low complexity" evidence="11">
    <location>
        <begin position="367"/>
        <end position="397"/>
    </location>
</feature>
<dbReference type="EMBL" id="QOKY01000169">
    <property type="protein sequence ID" value="RMZ55183.1"/>
    <property type="molecule type" value="Genomic_DNA"/>
</dbReference>
<keyword evidence="9" id="KW-0539">Nucleus</keyword>
<dbReference type="GO" id="GO:0072583">
    <property type="term" value="P:clathrin-dependent endocytosis"/>
    <property type="evidence" value="ECO:0007669"/>
    <property type="project" value="InterPro"/>
</dbReference>
<dbReference type="InterPro" id="IPR048050">
    <property type="entry name" value="ANTH_N_plant"/>
</dbReference>
<dbReference type="GO" id="GO:0000149">
    <property type="term" value="F:SNARE binding"/>
    <property type="evidence" value="ECO:0007669"/>
    <property type="project" value="TreeGrafter"/>
</dbReference>
<dbReference type="CDD" id="cd03564">
    <property type="entry name" value="ANTH_N"/>
    <property type="match status" value="1"/>
</dbReference>
<comment type="similarity">
    <text evidence="4">Belongs to the TFIIA subunit 1 family.</text>
</comment>
<dbReference type="InterPro" id="IPR014712">
    <property type="entry name" value="ANTH_dom_sf"/>
</dbReference>
<feature type="region of interest" description="Disordered" evidence="11">
    <location>
        <begin position="255"/>
        <end position="508"/>
    </location>
</feature>
<dbReference type="CDD" id="cd07976">
    <property type="entry name" value="TFIIA_alpha_beta_like"/>
    <property type="match status" value="1"/>
</dbReference>
<dbReference type="GO" id="GO:0005905">
    <property type="term" value="C:clathrin-coated pit"/>
    <property type="evidence" value="ECO:0007669"/>
    <property type="project" value="UniProtKB-SubCell"/>
</dbReference>